<proteinExistence type="predicted"/>
<evidence type="ECO:0000313" key="2">
    <source>
        <dbReference type="Proteomes" id="UP000215256"/>
    </source>
</evidence>
<dbReference type="AlphaFoldDB" id="A0A248UKU1"/>
<dbReference type="EMBL" id="CP022604">
    <property type="protein sequence ID" value="ASV87288.1"/>
    <property type="molecule type" value="Genomic_DNA"/>
</dbReference>
<dbReference type="OrthoDB" id="8410996at2"/>
<accession>A0A248UKU1</accession>
<sequence>MKNREKNLYAHFRAEILWMVQPILSRQRKDTRFFDQNLIIEPCDLGGCIIAAVSGTAMAVFRDPEGYCKEAMSVLVPEDAFDHCKPHVSVAMNYCGQQYSPALPEWAQAGNVVMHSAGMFVGTQMRHPDWMTEDDEFYPCLYQRTSAGNSVEIGVDYKADAGSAVEWRAVISKSIELANRKESLIGIAPGVVGLFDRIHNTITEKHQDGTHFYARQTLDSETGDAPIVLRISDCSDFVGVMMPMRLPKEPELHLPEWLTATFPETQGGVQ</sequence>
<dbReference type="Proteomes" id="UP000215256">
    <property type="component" value="Chromosome 1"/>
</dbReference>
<organism evidence="1 2">
    <name type="scientific">Ochrobactrum quorumnocens</name>
    <dbReference type="NCBI Taxonomy" id="271865"/>
    <lineage>
        <taxon>Bacteria</taxon>
        <taxon>Pseudomonadati</taxon>
        <taxon>Pseudomonadota</taxon>
        <taxon>Alphaproteobacteria</taxon>
        <taxon>Hyphomicrobiales</taxon>
        <taxon>Brucellaceae</taxon>
        <taxon>Brucella/Ochrobactrum group</taxon>
        <taxon>Ochrobactrum</taxon>
    </lineage>
</organism>
<dbReference type="RefSeq" id="WP_095447045.1">
    <property type="nucleotide sequence ID" value="NZ_CP022604.1"/>
</dbReference>
<gene>
    <name evidence="1" type="ORF">CES85_1677</name>
</gene>
<protein>
    <submittedName>
        <fullName evidence="1">Uncharacterized protein</fullName>
    </submittedName>
</protein>
<reference evidence="1 2" key="1">
    <citation type="submission" date="2017-07" db="EMBL/GenBank/DDBJ databases">
        <title>Phylogenetic study on the rhizospheric bacterium Ochrobactrum sp. A44.</title>
        <authorList>
            <person name="Krzyzanowska D.M."/>
            <person name="Ossowicki A."/>
            <person name="Rajewska M."/>
            <person name="Maciag T."/>
            <person name="Kaczynski Z."/>
            <person name="Czerwicka M."/>
            <person name="Jafra S."/>
        </authorList>
    </citation>
    <scope>NUCLEOTIDE SEQUENCE [LARGE SCALE GENOMIC DNA]</scope>
    <source>
        <strain evidence="1 2">A44</strain>
    </source>
</reference>
<name>A0A248UKU1_9HYPH</name>
<dbReference type="KEGG" id="och:CES85_1677"/>
<evidence type="ECO:0000313" key="1">
    <source>
        <dbReference type="EMBL" id="ASV87288.1"/>
    </source>
</evidence>